<evidence type="ECO:0000313" key="2">
    <source>
        <dbReference type="Proteomes" id="UP000050517"/>
    </source>
</evidence>
<gene>
    <name evidence="1" type="ORF">Cocul_01686</name>
</gene>
<organism evidence="1 2">
    <name type="scientific">Corynebacterium oculi</name>
    <dbReference type="NCBI Taxonomy" id="1544416"/>
    <lineage>
        <taxon>Bacteria</taxon>
        <taxon>Bacillati</taxon>
        <taxon>Actinomycetota</taxon>
        <taxon>Actinomycetes</taxon>
        <taxon>Mycobacteriales</taxon>
        <taxon>Corynebacteriaceae</taxon>
        <taxon>Corynebacterium</taxon>
    </lineage>
</organism>
<comment type="caution">
    <text evidence="1">The sequence shown here is derived from an EMBL/GenBank/DDBJ whole genome shotgun (WGS) entry which is preliminary data.</text>
</comment>
<accession>A0A0Q0Z2Y3</accession>
<dbReference type="AlphaFoldDB" id="A0A0Q0Z2Y3"/>
<dbReference type="EMBL" id="LKST01000003">
    <property type="protein sequence ID" value="KQB83616.1"/>
    <property type="molecule type" value="Genomic_DNA"/>
</dbReference>
<reference evidence="1 2" key="1">
    <citation type="submission" date="2015-10" db="EMBL/GenBank/DDBJ databases">
        <title>Corynebacteirum lowii and Corynebacterium oculi species nova, derived from human clinical disease and and emended description of Corynebacterium mastiditis.</title>
        <authorList>
            <person name="Bernard K."/>
            <person name="Pacheco A.L."/>
            <person name="Mcdougall C."/>
            <person name="Burtx T."/>
            <person name="Weibe D."/>
            <person name="Tyler S."/>
            <person name="Olson A.B."/>
            <person name="Cnockaert M."/>
            <person name="Eguchi H."/>
            <person name="Kuwahara T."/>
            <person name="Nakayama-Imaohji H."/>
            <person name="Boudewijins M."/>
            <person name="Van Hoecke F."/>
            <person name="Bernier A.-M."/>
            <person name="Vandamme P."/>
        </authorList>
    </citation>
    <scope>NUCLEOTIDE SEQUENCE [LARGE SCALE GENOMIC DNA]</scope>
    <source>
        <strain evidence="1 2">NML 130210</strain>
    </source>
</reference>
<dbReference type="STRING" id="1544416.Cocul_01686"/>
<keyword evidence="2" id="KW-1185">Reference proteome</keyword>
<dbReference type="PATRIC" id="fig|1544416.3.peg.1689"/>
<protein>
    <submittedName>
        <fullName evidence="1">Uncharacterized protein</fullName>
    </submittedName>
</protein>
<name>A0A0Q0Z2Y3_9CORY</name>
<evidence type="ECO:0000313" key="1">
    <source>
        <dbReference type="EMBL" id="KQB83616.1"/>
    </source>
</evidence>
<proteinExistence type="predicted"/>
<dbReference type="Proteomes" id="UP000050517">
    <property type="component" value="Unassembled WGS sequence"/>
</dbReference>
<sequence length="49" mass="5254">MFTGYGLPLGNAAGMFLRAIPVPLLGRKKHGMCWMGNQTMSARVDTVTG</sequence>